<dbReference type="InterPro" id="IPR017871">
    <property type="entry name" value="ABC_transporter-like_CS"/>
</dbReference>
<organism evidence="13 14">
    <name type="scientific">Cysteiniphilum litorale</name>
    <dbReference type="NCBI Taxonomy" id="2056700"/>
    <lineage>
        <taxon>Bacteria</taxon>
        <taxon>Pseudomonadati</taxon>
        <taxon>Pseudomonadota</taxon>
        <taxon>Gammaproteobacteria</taxon>
        <taxon>Thiotrichales</taxon>
        <taxon>Fastidiosibacteraceae</taxon>
        <taxon>Cysteiniphilum</taxon>
    </lineage>
</organism>
<evidence type="ECO:0000256" key="11">
    <source>
        <dbReference type="ARBA" id="ARBA00023136"/>
    </source>
</evidence>
<evidence type="ECO:0000256" key="1">
    <source>
        <dbReference type="ARBA" id="ARBA00002579"/>
    </source>
</evidence>
<dbReference type="FunFam" id="3.40.50.300:FF:000056">
    <property type="entry name" value="Cell division ATP-binding protein FtsE"/>
    <property type="match status" value="1"/>
</dbReference>
<dbReference type="SUPFAM" id="SSF52540">
    <property type="entry name" value="P-loop containing nucleoside triphosphate hydrolases"/>
    <property type="match status" value="1"/>
</dbReference>
<keyword evidence="8 13" id="KW-0067">ATP-binding</keyword>
<dbReference type="SUPFAM" id="SSF55021">
    <property type="entry name" value="ACT-like"/>
    <property type="match status" value="1"/>
</dbReference>
<dbReference type="GO" id="GO:0005886">
    <property type="term" value="C:plasma membrane"/>
    <property type="evidence" value="ECO:0007669"/>
    <property type="project" value="UniProtKB-SubCell"/>
</dbReference>
<keyword evidence="9" id="KW-1278">Translocase</keyword>
<dbReference type="GO" id="GO:0006865">
    <property type="term" value="P:amino acid transport"/>
    <property type="evidence" value="ECO:0007669"/>
    <property type="project" value="UniProtKB-KW"/>
</dbReference>
<dbReference type="OrthoDB" id="9802264at2"/>
<evidence type="ECO:0000313" key="13">
    <source>
        <dbReference type="EMBL" id="GGG01539.1"/>
    </source>
</evidence>
<keyword evidence="14" id="KW-1185">Reference proteome</keyword>
<keyword evidence="6" id="KW-1003">Cell membrane</keyword>
<dbReference type="SMART" id="SM00930">
    <property type="entry name" value="NIL"/>
    <property type="match status" value="1"/>
</dbReference>
<dbReference type="CDD" id="cd03258">
    <property type="entry name" value="ABC_MetN_methionine_transporter"/>
    <property type="match status" value="1"/>
</dbReference>
<dbReference type="Pfam" id="PF00005">
    <property type="entry name" value="ABC_tran"/>
    <property type="match status" value="1"/>
</dbReference>
<dbReference type="InterPro" id="IPR045865">
    <property type="entry name" value="ACT-like_dom_sf"/>
</dbReference>
<dbReference type="GO" id="GO:0005524">
    <property type="term" value="F:ATP binding"/>
    <property type="evidence" value="ECO:0007669"/>
    <property type="project" value="UniProtKB-KW"/>
</dbReference>
<comment type="caution">
    <text evidence="13">The sequence shown here is derived from an EMBL/GenBank/DDBJ whole genome shotgun (WGS) entry which is preliminary data.</text>
</comment>
<evidence type="ECO:0000256" key="7">
    <source>
        <dbReference type="ARBA" id="ARBA00022741"/>
    </source>
</evidence>
<dbReference type="InterPro" id="IPR018449">
    <property type="entry name" value="NIL_domain"/>
</dbReference>
<dbReference type="Gene3D" id="3.30.70.260">
    <property type="match status" value="1"/>
</dbReference>
<keyword evidence="10" id="KW-0029">Amino-acid transport</keyword>
<evidence type="ECO:0000256" key="5">
    <source>
        <dbReference type="ARBA" id="ARBA00022448"/>
    </source>
</evidence>
<comment type="subcellular location">
    <subcellularLocation>
        <location evidence="2">Cell inner membrane</location>
        <topology evidence="2">Peripheral membrane protein</topology>
    </subcellularLocation>
</comment>
<evidence type="ECO:0000256" key="3">
    <source>
        <dbReference type="ARBA" id="ARBA00005417"/>
    </source>
</evidence>
<dbReference type="SMART" id="SM00382">
    <property type="entry name" value="AAA"/>
    <property type="match status" value="1"/>
</dbReference>
<keyword evidence="7" id="KW-0547">Nucleotide-binding</keyword>
<sequence length="350" mass="39045">MIEIQNLKKEYLSKHARHIALKNVNLSIKDGEIFGIIGKSGAGKSTLIRCINLLEQPTEGHVFINAEDITKLSQDKLRKARQKIGMIFQHFNLLSSRTVFDNIAFPLELQHASKAKIQAKVNELLNLVGLEQKAQAYPDELSGGQKQRVAIARALACDPVALLCDEATSALDPETTDQILQLLKELNHKLNLTIILITHEMDVIRKICDQVAIIDDGLIQETGTVTELFLNPKTAIAKSFTEKSMHLNLPDEIKDKLHKDPYTAPHLTPVIKMTFLGDSITTPVIAELNSKFKVACNIIQANIERIQAQSVGVTICHMLGEKEHWEKALSFLHQQQIKIEVIGYAAIDAF</sequence>
<evidence type="ECO:0000259" key="12">
    <source>
        <dbReference type="PROSITE" id="PS50893"/>
    </source>
</evidence>
<accession>A0A8J2Z5P0</accession>
<comment type="function">
    <text evidence="1">Part of the ABC transporter FtsEX involved in cellular division. Important for assembly or stability of the septal ring.</text>
</comment>
<reference evidence="13" key="2">
    <citation type="submission" date="2020-09" db="EMBL/GenBank/DDBJ databases">
        <authorList>
            <person name="Sun Q."/>
            <person name="Zhou Y."/>
        </authorList>
    </citation>
    <scope>NUCLEOTIDE SEQUENCE</scope>
    <source>
        <strain evidence="13">CGMCC 1.15758</strain>
    </source>
</reference>
<dbReference type="PANTHER" id="PTHR43166">
    <property type="entry name" value="AMINO ACID IMPORT ATP-BINDING PROTEIN"/>
    <property type="match status" value="1"/>
</dbReference>
<dbReference type="RefSeq" id="WP_117003189.1">
    <property type="nucleotide sequence ID" value="NZ_BMJS01000022.1"/>
</dbReference>
<dbReference type="InterPro" id="IPR041701">
    <property type="entry name" value="MetN_ABC"/>
</dbReference>
<dbReference type="AlphaFoldDB" id="A0A8J2Z5P0"/>
<dbReference type="InterPro" id="IPR003439">
    <property type="entry name" value="ABC_transporter-like_ATP-bd"/>
</dbReference>
<feature type="domain" description="ABC transporter" evidence="12">
    <location>
        <begin position="2"/>
        <end position="241"/>
    </location>
</feature>
<dbReference type="GO" id="GO:0016887">
    <property type="term" value="F:ATP hydrolysis activity"/>
    <property type="evidence" value="ECO:0007669"/>
    <property type="project" value="InterPro"/>
</dbReference>
<evidence type="ECO:0000256" key="10">
    <source>
        <dbReference type="ARBA" id="ARBA00022970"/>
    </source>
</evidence>
<dbReference type="InterPro" id="IPR027417">
    <property type="entry name" value="P-loop_NTPase"/>
</dbReference>
<dbReference type="Gene3D" id="3.40.50.300">
    <property type="entry name" value="P-loop containing nucleotide triphosphate hydrolases"/>
    <property type="match status" value="1"/>
</dbReference>
<evidence type="ECO:0000256" key="8">
    <source>
        <dbReference type="ARBA" id="ARBA00022840"/>
    </source>
</evidence>
<dbReference type="PANTHER" id="PTHR43166:SF30">
    <property type="entry name" value="METHIONINE IMPORT ATP-BINDING PROTEIN METN"/>
    <property type="match status" value="1"/>
</dbReference>
<gene>
    <name evidence="13" type="primary">metN</name>
    <name evidence="13" type="ORF">GCM10010995_18770</name>
</gene>
<evidence type="ECO:0000256" key="9">
    <source>
        <dbReference type="ARBA" id="ARBA00022967"/>
    </source>
</evidence>
<protein>
    <recommendedName>
        <fullName evidence="4">Cell division ATP-binding protein FtsE</fullName>
    </recommendedName>
</protein>
<dbReference type="EMBL" id="BMJS01000022">
    <property type="protein sequence ID" value="GGG01539.1"/>
    <property type="molecule type" value="Genomic_DNA"/>
</dbReference>
<dbReference type="Proteomes" id="UP000636949">
    <property type="component" value="Unassembled WGS sequence"/>
</dbReference>
<proteinExistence type="inferred from homology"/>
<evidence type="ECO:0000256" key="4">
    <source>
        <dbReference type="ARBA" id="ARBA00020019"/>
    </source>
</evidence>
<dbReference type="InterPro" id="IPR003593">
    <property type="entry name" value="AAA+_ATPase"/>
</dbReference>
<dbReference type="InterPro" id="IPR050086">
    <property type="entry name" value="MetN_ABC_transporter-like"/>
</dbReference>
<keyword evidence="5" id="KW-0813">Transport</keyword>
<dbReference type="PROSITE" id="PS00211">
    <property type="entry name" value="ABC_TRANSPORTER_1"/>
    <property type="match status" value="1"/>
</dbReference>
<reference evidence="13" key="1">
    <citation type="journal article" date="2014" name="Int. J. Syst. Evol. Microbiol.">
        <title>Complete genome sequence of Corynebacterium casei LMG S-19264T (=DSM 44701T), isolated from a smear-ripened cheese.</title>
        <authorList>
            <consortium name="US DOE Joint Genome Institute (JGI-PGF)"/>
            <person name="Walter F."/>
            <person name="Albersmeier A."/>
            <person name="Kalinowski J."/>
            <person name="Ruckert C."/>
        </authorList>
    </citation>
    <scope>NUCLEOTIDE SEQUENCE</scope>
    <source>
        <strain evidence="13">CGMCC 1.15758</strain>
    </source>
</reference>
<evidence type="ECO:0000256" key="2">
    <source>
        <dbReference type="ARBA" id="ARBA00004417"/>
    </source>
</evidence>
<keyword evidence="11" id="KW-0472">Membrane</keyword>
<evidence type="ECO:0000313" key="14">
    <source>
        <dbReference type="Proteomes" id="UP000636949"/>
    </source>
</evidence>
<dbReference type="Pfam" id="PF09383">
    <property type="entry name" value="NIL"/>
    <property type="match status" value="1"/>
</dbReference>
<comment type="similarity">
    <text evidence="3">Belongs to the ABC transporter superfamily.</text>
</comment>
<dbReference type="PROSITE" id="PS50893">
    <property type="entry name" value="ABC_TRANSPORTER_2"/>
    <property type="match status" value="1"/>
</dbReference>
<evidence type="ECO:0000256" key="6">
    <source>
        <dbReference type="ARBA" id="ARBA00022475"/>
    </source>
</evidence>
<name>A0A8J2Z5P0_9GAMM</name>